<evidence type="ECO:0000313" key="6">
    <source>
        <dbReference type="EMBL" id="MBO1042288.1"/>
    </source>
</evidence>
<feature type="domain" description="Multidrug resistance protein MdtA-like barrel-sandwich hybrid" evidence="4">
    <location>
        <begin position="57"/>
        <end position="213"/>
    </location>
</feature>
<comment type="similarity">
    <text evidence="1">Belongs to the membrane fusion protein (MFP) (TC 8.A.1) family.</text>
</comment>
<dbReference type="Pfam" id="PF25917">
    <property type="entry name" value="BSH_RND"/>
    <property type="match status" value="1"/>
</dbReference>
<accession>A0ABS3K8B9</accession>
<dbReference type="PANTHER" id="PTHR30469:SF33">
    <property type="entry name" value="SLR1207 PROTEIN"/>
    <property type="match status" value="1"/>
</dbReference>
<dbReference type="Pfam" id="PF25990">
    <property type="entry name" value="Beta-barrel_YknX"/>
    <property type="match status" value="1"/>
</dbReference>
<evidence type="ECO:0000313" key="7">
    <source>
        <dbReference type="Proteomes" id="UP000718278"/>
    </source>
</evidence>
<dbReference type="PANTHER" id="PTHR30469">
    <property type="entry name" value="MULTIDRUG RESISTANCE PROTEIN MDTA"/>
    <property type="match status" value="1"/>
</dbReference>
<dbReference type="InterPro" id="IPR058636">
    <property type="entry name" value="Beta-barrel_YknX"/>
</dbReference>
<dbReference type="NCBIfam" id="TIGR01730">
    <property type="entry name" value="RND_mfp"/>
    <property type="match status" value="1"/>
</dbReference>
<dbReference type="InterPro" id="IPR058625">
    <property type="entry name" value="MdtA-like_BSH"/>
</dbReference>
<dbReference type="EMBL" id="JADIJS010000009">
    <property type="protein sequence ID" value="MBO1042288.1"/>
    <property type="molecule type" value="Genomic_DNA"/>
</dbReference>
<dbReference type="InterPro" id="IPR030190">
    <property type="entry name" value="MacA_alpha-hairpin_sf"/>
</dbReference>
<organism evidence="6 7">
    <name type="scientific">Brucella pituitosa</name>
    <dbReference type="NCBI Taxonomy" id="571256"/>
    <lineage>
        <taxon>Bacteria</taxon>
        <taxon>Pseudomonadati</taxon>
        <taxon>Pseudomonadota</taxon>
        <taxon>Alphaproteobacteria</taxon>
        <taxon>Hyphomicrobiales</taxon>
        <taxon>Brucellaceae</taxon>
        <taxon>Brucella/Ochrobactrum group</taxon>
        <taxon>Brucella</taxon>
    </lineage>
</organism>
<keyword evidence="7" id="KW-1185">Reference proteome</keyword>
<name>A0ABS3K8B9_9HYPH</name>
<evidence type="ECO:0000259" key="4">
    <source>
        <dbReference type="Pfam" id="PF25917"/>
    </source>
</evidence>
<dbReference type="Proteomes" id="UP000718278">
    <property type="component" value="Unassembled WGS sequence"/>
</dbReference>
<comment type="caution">
    <text evidence="6">The sequence shown here is derived from an EMBL/GenBank/DDBJ whole genome shotgun (WGS) entry which is preliminary data.</text>
</comment>
<evidence type="ECO:0000256" key="1">
    <source>
        <dbReference type="ARBA" id="ARBA00009477"/>
    </source>
</evidence>
<dbReference type="Gene3D" id="2.40.50.100">
    <property type="match status" value="1"/>
</dbReference>
<proteinExistence type="inferred from homology"/>
<dbReference type="Gene3D" id="2.40.30.170">
    <property type="match status" value="1"/>
</dbReference>
<feature type="domain" description="YknX-like beta-barrel" evidence="5">
    <location>
        <begin position="220"/>
        <end position="309"/>
    </location>
</feature>
<dbReference type="SUPFAM" id="SSF111369">
    <property type="entry name" value="HlyD-like secretion proteins"/>
    <property type="match status" value="1"/>
</dbReference>
<protein>
    <submittedName>
        <fullName evidence="6">Efflux RND transporter periplasmic adaptor subunit</fullName>
    </submittedName>
</protein>
<evidence type="ECO:0000256" key="2">
    <source>
        <dbReference type="ARBA" id="ARBA00023054"/>
    </source>
</evidence>
<keyword evidence="2 3" id="KW-0175">Coiled coil</keyword>
<reference evidence="6 7" key="1">
    <citation type="submission" date="2020-10" db="EMBL/GenBank/DDBJ databases">
        <title>Genomic characterization of underground lake bacteria from Wind Cave National Park: Insight into the archetypical LuxI/LuxR and identification of LuxR solos.</title>
        <authorList>
            <person name="Wengert P.C."/>
            <person name="Savka M.A."/>
        </authorList>
    </citation>
    <scope>NUCLEOTIDE SEQUENCE [LARGE SCALE GENOMIC DNA]</scope>
    <source>
        <strain evidence="6 7">SD316</strain>
    </source>
</reference>
<dbReference type="RefSeq" id="WP_207490313.1">
    <property type="nucleotide sequence ID" value="NZ_JADIJS010000009.1"/>
</dbReference>
<sequence length="382" mass="41943">MRQKVWLLAGAIVLGIGLLIGALQPTSVRQPRRHIVHATRTTFEQQVLASGTLTLSEQVNVGAQVNGQIKALYVKPGDRVKKGDLLVEIDPVLQMNGLRKAQASLSGLDAQIRLKQQQIKYEATELKRQKQIFKMDGVAQADVDSAFMKLETTRQELEVLNNQRQQLLLEVDSAQVNINYTRITAPVDGVVLHLVARIGQTIVSAQASPVLMVLGDINRLVVKAKISEVDITRVKIGQPVWFTISASSDKKYFSKLESIEALPDNMTSQSLTASPETKTGGDPIYYNGIFHIDNPDGVLRPAMNTQVRIIIHSAKDALIIPIQALGKRLRLQYYQVQVQVQVGNGKTQVVSREIRVGAIAGNTIQVLDGLAEGESLIIPESL</sequence>
<dbReference type="Gene3D" id="2.40.420.20">
    <property type="match status" value="1"/>
</dbReference>
<dbReference type="InterPro" id="IPR006143">
    <property type="entry name" value="RND_pump_MFP"/>
</dbReference>
<feature type="coiled-coil region" evidence="3">
    <location>
        <begin position="143"/>
        <end position="177"/>
    </location>
</feature>
<gene>
    <name evidence="6" type="ORF">IPV26_21745</name>
</gene>
<evidence type="ECO:0000259" key="5">
    <source>
        <dbReference type="Pfam" id="PF25990"/>
    </source>
</evidence>
<dbReference type="Gene3D" id="6.10.140.1990">
    <property type="match status" value="1"/>
</dbReference>
<evidence type="ECO:0000256" key="3">
    <source>
        <dbReference type="SAM" id="Coils"/>
    </source>
</evidence>